<dbReference type="RefSeq" id="WP_184398143.1">
    <property type="nucleotide sequence ID" value="NZ_BAAAJD010000131.1"/>
</dbReference>
<evidence type="ECO:0000313" key="2">
    <source>
        <dbReference type="EMBL" id="MBB5435384.1"/>
    </source>
</evidence>
<name>A0A7W8VGV9_9ACTN</name>
<organism evidence="2 3">
    <name type="scientific">Nocardiopsis composta</name>
    <dbReference type="NCBI Taxonomy" id="157465"/>
    <lineage>
        <taxon>Bacteria</taxon>
        <taxon>Bacillati</taxon>
        <taxon>Actinomycetota</taxon>
        <taxon>Actinomycetes</taxon>
        <taxon>Streptosporangiales</taxon>
        <taxon>Nocardiopsidaceae</taxon>
        <taxon>Nocardiopsis</taxon>
    </lineage>
</organism>
<evidence type="ECO:0000313" key="3">
    <source>
        <dbReference type="Proteomes" id="UP000572635"/>
    </source>
</evidence>
<protein>
    <submittedName>
        <fullName evidence="2">Ribosomal protein S14</fullName>
    </submittedName>
</protein>
<feature type="region of interest" description="Disordered" evidence="1">
    <location>
        <begin position="1"/>
        <end position="38"/>
    </location>
</feature>
<dbReference type="Proteomes" id="UP000572635">
    <property type="component" value="Unassembled WGS sequence"/>
</dbReference>
<dbReference type="AlphaFoldDB" id="A0A7W8VGV9"/>
<accession>A0A7W8VGV9</accession>
<keyword evidence="2" id="KW-0689">Ribosomal protein</keyword>
<dbReference type="GO" id="GO:0005840">
    <property type="term" value="C:ribosome"/>
    <property type="evidence" value="ECO:0007669"/>
    <property type="project" value="UniProtKB-KW"/>
</dbReference>
<proteinExistence type="predicted"/>
<gene>
    <name evidence="2" type="ORF">HDA36_005532</name>
</gene>
<evidence type="ECO:0000256" key="1">
    <source>
        <dbReference type="SAM" id="MobiDB-lite"/>
    </source>
</evidence>
<feature type="compositionally biased region" description="Low complexity" evidence="1">
    <location>
        <begin position="1"/>
        <end position="19"/>
    </location>
</feature>
<dbReference type="EMBL" id="JACHDB010000002">
    <property type="protein sequence ID" value="MBB5435384.1"/>
    <property type="molecule type" value="Genomic_DNA"/>
</dbReference>
<sequence>MTEDGAAQSGAAGGTAAAGPLPDHPIEPEAPWPKSPTGVRIRCHRCGEPRFFADRHADRPDGRGPEPHCAVCGRPIEYRCTACGARWRPLP</sequence>
<reference evidence="2 3" key="1">
    <citation type="submission" date="2020-08" db="EMBL/GenBank/DDBJ databases">
        <title>Sequencing the genomes of 1000 actinobacteria strains.</title>
        <authorList>
            <person name="Klenk H.-P."/>
        </authorList>
    </citation>
    <scope>NUCLEOTIDE SEQUENCE [LARGE SCALE GENOMIC DNA]</scope>
    <source>
        <strain evidence="2 3">DSM 44551</strain>
    </source>
</reference>
<keyword evidence="3" id="KW-1185">Reference proteome</keyword>
<keyword evidence="2" id="KW-0687">Ribonucleoprotein</keyword>
<comment type="caution">
    <text evidence="2">The sequence shown here is derived from an EMBL/GenBank/DDBJ whole genome shotgun (WGS) entry which is preliminary data.</text>
</comment>